<evidence type="ECO:0000313" key="16">
    <source>
        <dbReference type="EMBL" id="KAG5683839.1"/>
    </source>
</evidence>
<keyword evidence="3" id="KW-0963">Cytoplasm</keyword>
<evidence type="ECO:0000256" key="1">
    <source>
        <dbReference type="ARBA" id="ARBA00004123"/>
    </source>
</evidence>
<keyword evidence="7" id="KW-0862">Zinc</keyword>
<feature type="compositionally biased region" description="Basic and acidic residues" evidence="14">
    <location>
        <begin position="155"/>
        <end position="170"/>
    </location>
</feature>
<evidence type="ECO:0000256" key="6">
    <source>
        <dbReference type="ARBA" id="ARBA00022771"/>
    </source>
</evidence>
<dbReference type="GO" id="GO:0005737">
    <property type="term" value="C:cytoplasm"/>
    <property type="evidence" value="ECO:0007669"/>
    <property type="project" value="UniProtKB-SubCell"/>
</dbReference>
<feature type="region of interest" description="Disordered" evidence="14">
    <location>
        <begin position="1"/>
        <end position="36"/>
    </location>
</feature>
<proteinExistence type="inferred from homology"/>
<feature type="region of interest" description="Disordered" evidence="14">
    <location>
        <begin position="91"/>
        <end position="134"/>
    </location>
</feature>
<dbReference type="PANTHER" id="PTHR46095:SF1">
    <property type="entry name" value="ZINC FINGER PROTEIN 593"/>
    <property type="match status" value="1"/>
</dbReference>
<dbReference type="EMBL" id="JADBJN010000001">
    <property type="protein sequence ID" value="KAG5683839.1"/>
    <property type="molecule type" value="Genomic_DNA"/>
</dbReference>
<dbReference type="InterPro" id="IPR003604">
    <property type="entry name" value="Matrin/U1-like-C_Znf_C2H2"/>
</dbReference>
<evidence type="ECO:0000256" key="12">
    <source>
        <dbReference type="ARBA" id="ARBA00068297"/>
    </source>
</evidence>
<dbReference type="PROSITE" id="PS00028">
    <property type="entry name" value="ZINC_FINGER_C2H2_1"/>
    <property type="match status" value="1"/>
</dbReference>
<dbReference type="GO" id="GO:0043021">
    <property type="term" value="F:ribonucleoprotein complex binding"/>
    <property type="evidence" value="ECO:0007669"/>
    <property type="project" value="UniProtKB-ARBA"/>
</dbReference>
<dbReference type="PANTHER" id="PTHR46095">
    <property type="entry name" value="ZINC FINGER PROTEIN 593"/>
    <property type="match status" value="1"/>
</dbReference>
<gene>
    <name evidence="16" type="ORF">PVAND_013102</name>
</gene>
<keyword evidence="6 13" id="KW-0863">Zinc-finger</keyword>
<evidence type="ECO:0000256" key="8">
    <source>
        <dbReference type="ARBA" id="ARBA00023242"/>
    </source>
</evidence>
<sequence length="170" mass="20095">MGRPQAKAKNHRHNGNLKNKRSLRLKRKTKDLDEIDRDLKEKPDELLNQEIDLDAPGFAQHYCLHCSKYFINQRALEDHFKTKVHKRRLKELQDDPYTQEEAEKAAGHGSFNKLPAKRKMETQPTKEEYNAGKRVKVEYYTQQELDSMKKKNRKSLNDSKLSVDDQEMKN</sequence>
<name>A0A9J6CPN7_POLVA</name>
<evidence type="ECO:0000256" key="13">
    <source>
        <dbReference type="PROSITE-ProRule" id="PRU00042"/>
    </source>
</evidence>
<comment type="caution">
    <text evidence="16">The sequence shown here is derived from an EMBL/GenBank/DDBJ whole genome shotgun (WGS) entry which is preliminary data.</text>
</comment>
<dbReference type="SMART" id="SM00451">
    <property type="entry name" value="ZnF_U1"/>
    <property type="match status" value="1"/>
</dbReference>
<dbReference type="InterPro" id="IPR051879">
    <property type="entry name" value="C2H2-ZF_Maturation_Protein"/>
</dbReference>
<dbReference type="Pfam" id="PF12171">
    <property type="entry name" value="zf-C2H2_jaz"/>
    <property type="match status" value="1"/>
</dbReference>
<dbReference type="OrthoDB" id="24683at2759"/>
<dbReference type="FunFam" id="3.30.160.60:FF:000299">
    <property type="entry name" value="Zinc finger protein 593"/>
    <property type="match status" value="1"/>
</dbReference>
<dbReference type="InterPro" id="IPR022755">
    <property type="entry name" value="Znf_C2H2_jaz"/>
</dbReference>
<evidence type="ECO:0000259" key="15">
    <source>
        <dbReference type="PROSITE" id="PS50157"/>
    </source>
</evidence>
<feature type="compositionally biased region" description="Basic and acidic residues" evidence="14">
    <location>
        <begin position="118"/>
        <end position="134"/>
    </location>
</feature>
<feature type="domain" description="C2H2-type" evidence="15">
    <location>
        <begin position="61"/>
        <end position="90"/>
    </location>
</feature>
<evidence type="ECO:0000256" key="9">
    <source>
        <dbReference type="ARBA" id="ARBA00038064"/>
    </source>
</evidence>
<dbReference type="GO" id="GO:0042254">
    <property type="term" value="P:ribosome biogenesis"/>
    <property type="evidence" value="ECO:0007669"/>
    <property type="project" value="UniProtKB-KW"/>
</dbReference>
<dbReference type="AlphaFoldDB" id="A0A9J6CPN7"/>
<evidence type="ECO:0000256" key="2">
    <source>
        <dbReference type="ARBA" id="ARBA00004496"/>
    </source>
</evidence>
<reference evidence="16" key="1">
    <citation type="submission" date="2021-03" db="EMBL/GenBank/DDBJ databases">
        <title>Chromosome level genome of the anhydrobiotic midge Polypedilum vanderplanki.</title>
        <authorList>
            <person name="Yoshida Y."/>
            <person name="Kikawada T."/>
            <person name="Gusev O."/>
        </authorList>
    </citation>
    <scope>NUCLEOTIDE SEQUENCE</scope>
    <source>
        <strain evidence="16">NIAS01</strain>
        <tissue evidence="16">Whole body or cell culture</tissue>
    </source>
</reference>
<evidence type="ECO:0000256" key="3">
    <source>
        <dbReference type="ARBA" id="ARBA00022490"/>
    </source>
</evidence>
<dbReference type="InterPro" id="IPR036236">
    <property type="entry name" value="Znf_C2H2_sf"/>
</dbReference>
<organism evidence="16 17">
    <name type="scientific">Polypedilum vanderplanki</name>
    <name type="common">Sleeping chironomid midge</name>
    <dbReference type="NCBI Taxonomy" id="319348"/>
    <lineage>
        <taxon>Eukaryota</taxon>
        <taxon>Metazoa</taxon>
        <taxon>Ecdysozoa</taxon>
        <taxon>Arthropoda</taxon>
        <taxon>Hexapoda</taxon>
        <taxon>Insecta</taxon>
        <taxon>Pterygota</taxon>
        <taxon>Neoptera</taxon>
        <taxon>Endopterygota</taxon>
        <taxon>Diptera</taxon>
        <taxon>Nematocera</taxon>
        <taxon>Chironomoidea</taxon>
        <taxon>Chironomidae</taxon>
        <taxon>Chironominae</taxon>
        <taxon>Polypedilum</taxon>
        <taxon>Polypedilum</taxon>
    </lineage>
</organism>
<accession>A0A9J6CPN7</accession>
<keyword evidence="4" id="KW-0690">Ribosome biogenesis</keyword>
<comment type="function">
    <text evidence="10">Involved in pre-60S ribosomal particles maturation by promoting the nuclear export of the 60S ribosome.</text>
</comment>
<evidence type="ECO:0000256" key="7">
    <source>
        <dbReference type="ARBA" id="ARBA00022833"/>
    </source>
</evidence>
<protein>
    <recommendedName>
        <fullName evidence="12">Zinc finger protein 593 homolog</fullName>
    </recommendedName>
</protein>
<evidence type="ECO:0000256" key="11">
    <source>
        <dbReference type="ARBA" id="ARBA00065398"/>
    </source>
</evidence>
<dbReference type="InterPro" id="IPR013087">
    <property type="entry name" value="Znf_C2H2_type"/>
</dbReference>
<keyword evidence="8" id="KW-0539">Nucleus</keyword>
<evidence type="ECO:0000256" key="5">
    <source>
        <dbReference type="ARBA" id="ARBA00022723"/>
    </source>
</evidence>
<evidence type="ECO:0000256" key="4">
    <source>
        <dbReference type="ARBA" id="ARBA00022517"/>
    </source>
</evidence>
<dbReference type="Gene3D" id="3.30.160.60">
    <property type="entry name" value="Classic Zinc Finger"/>
    <property type="match status" value="1"/>
</dbReference>
<keyword evidence="5" id="KW-0479">Metal-binding</keyword>
<keyword evidence="17" id="KW-1185">Reference proteome</keyword>
<dbReference type="GO" id="GO:0003676">
    <property type="term" value="F:nucleic acid binding"/>
    <property type="evidence" value="ECO:0007669"/>
    <property type="project" value="InterPro"/>
</dbReference>
<dbReference type="Proteomes" id="UP001107558">
    <property type="component" value="Chromosome 1"/>
</dbReference>
<dbReference type="GO" id="GO:0005634">
    <property type="term" value="C:nucleus"/>
    <property type="evidence" value="ECO:0007669"/>
    <property type="project" value="UniProtKB-SubCell"/>
</dbReference>
<dbReference type="PROSITE" id="PS50157">
    <property type="entry name" value="ZINC_FINGER_C2H2_2"/>
    <property type="match status" value="1"/>
</dbReference>
<comment type="subcellular location">
    <subcellularLocation>
        <location evidence="2">Cytoplasm</location>
    </subcellularLocation>
    <subcellularLocation>
        <location evidence="1">Nucleus</location>
    </subcellularLocation>
</comment>
<evidence type="ECO:0000256" key="14">
    <source>
        <dbReference type="SAM" id="MobiDB-lite"/>
    </source>
</evidence>
<dbReference type="SUPFAM" id="SSF57667">
    <property type="entry name" value="beta-beta-alpha zinc fingers"/>
    <property type="match status" value="1"/>
</dbReference>
<comment type="similarity">
    <text evidence="9">Belongs to the ZNF593/BUD20 C2H2-type zinc-finger protein family.</text>
</comment>
<comment type="subunit">
    <text evidence="11">Associates with pre-60S ribosomal particles; released from the pre-60S particle very early in the cytoplasm.</text>
</comment>
<dbReference type="GO" id="GO:0008270">
    <property type="term" value="F:zinc ion binding"/>
    <property type="evidence" value="ECO:0007669"/>
    <property type="project" value="UniProtKB-KW"/>
</dbReference>
<evidence type="ECO:0000256" key="10">
    <source>
        <dbReference type="ARBA" id="ARBA00057732"/>
    </source>
</evidence>
<feature type="region of interest" description="Disordered" evidence="14">
    <location>
        <begin position="146"/>
        <end position="170"/>
    </location>
</feature>
<feature type="compositionally biased region" description="Basic residues" evidence="14">
    <location>
        <begin position="1"/>
        <end position="29"/>
    </location>
</feature>
<evidence type="ECO:0000313" key="17">
    <source>
        <dbReference type="Proteomes" id="UP001107558"/>
    </source>
</evidence>